<dbReference type="SUPFAM" id="SSF54826">
    <property type="entry name" value="Enolase N-terminal domain-like"/>
    <property type="match status" value="1"/>
</dbReference>
<dbReference type="InterPro" id="IPR013342">
    <property type="entry name" value="Mandelate_racemase_C"/>
</dbReference>
<protein>
    <submittedName>
        <fullName evidence="5">D-galactonate dehydratase</fullName>
        <ecNumber evidence="5">4.2.1.6</ecNumber>
    </submittedName>
</protein>
<dbReference type="InterPro" id="IPR029065">
    <property type="entry name" value="Enolase_C-like"/>
</dbReference>
<dbReference type="SFLD" id="SFLDS00001">
    <property type="entry name" value="Enolase"/>
    <property type="match status" value="1"/>
</dbReference>
<evidence type="ECO:0000313" key="5">
    <source>
        <dbReference type="EMBL" id="TWU31794.1"/>
    </source>
</evidence>
<keyword evidence="2" id="KW-0479">Metal-binding</keyword>
<gene>
    <name evidence="5" type="primary">dgoD_2</name>
    <name evidence="5" type="ORF">Poly41_60290</name>
</gene>
<dbReference type="InterPro" id="IPR046945">
    <property type="entry name" value="RHMD-like"/>
</dbReference>
<accession>A0A5C6D7I0</accession>
<keyword evidence="3" id="KW-0460">Magnesium</keyword>
<keyword evidence="6" id="KW-1185">Reference proteome</keyword>
<name>A0A5C6D7I0_9BACT</name>
<dbReference type="Gene3D" id="3.30.390.10">
    <property type="entry name" value="Enolase-like, N-terminal domain"/>
    <property type="match status" value="1"/>
</dbReference>
<dbReference type="AlphaFoldDB" id="A0A5C6D7I0"/>
<keyword evidence="5" id="KW-0456">Lyase</keyword>
<dbReference type="OrthoDB" id="9785902at2"/>
<evidence type="ECO:0000313" key="6">
    <source>
        <dbReference type="Proteomes" id="UP000319143"/>
    </source>
</evidence>
<organism evidence="5 6">
    <name type="scientific">Novipirellula artificiosorum</name>
    <dbReference type="NCBI Taxonomy" id="2528016"/>
    <lineage>
        <taxon>Bacteria</taxon>
        <taxon>Pseudomonadati</taxon>
        <taxon>Planctomycetota</taxon>
        <taxon>Planctomycetia</taxon>
        <taxon>Pirellulales</taxon>
        <taxon>Pirellulaceae</taxon>
        <taxon>Novipirellula</taxon>
    </lineage>
</organism>
<dbReference type="GO" id="GO:0008869">
    <property type="term" value="F:galactonate dehydratase activity"/>
    <property type="evidence" value="ECO:0007669"/>
    <property type="project" value="UniProtKB-EC"/>
</dbReference>
<comment type="caution">
    <text evidence="5">The sequence shown here is derived from an EMBL/GenBank/DDBJ whole genome shotgun (WGS) entry which is preliminary data.</text>
</comment>
<dbReference type="GO" id="GO:0016052">
    <property type="term" value="P:carbohydrate catabolic process"/>
    <property type="evidence" value="ECO:0007669"/>
    <property type="project" value="TreeGrafter"/>
</dbReference>
<evidence type="ECO:0000256" key="1">
    <source>
        <dbReference type="ARBA" id="ARBA00001946"/>
    </source>
</evidence>
<dbReference type="PANTHER" id="PTHR13794:SF58">
    <property type="entry name" value="MITOCHONDRIAL ENOLASE SUPERFAMILY MEMBER 1"/>
    <property type="match status" value="1"/>
</dbReference>
<dbReference type="EMBL" id="SJPV01000015">
    <property type="protein sequence ID" value="TWU31794.1"/>
    <property type="molecule type" value="Genomic_DNA"/>
</dbReference>
<dbReference type="SMART" id="SM00922">
    <property type="entry name" value="MR_MLE"/>
    <property type="match status" value="1"/>
</dbReference>
<dbReference type="Proteomes" id="UP000319143">
    <property type="component" value="Unassembled WGS sequence"/>
</dbReference>
<dbReference type="Pfam" id="PF13378">
    <property type="entry name" value="MR_MLE_C"/>
    <property type="match status" value="1"/>
</dbReference>
<dbReference type="EC" id="4.2.1.6" evidence="5"/>
<comment type="cofactor">
    <cofactor evidence="1">
        <name>Mg(2+)</name>
        <dbReference type="ChEBI" id="CHEBI:18420"/>
    </cofactor>
</comment>
<reference evidence="5 6" key="1">
    <citation type="submission" date="2019-02" db="EMBL/GenBank/DDBJ databases">
        <title>Deep-cultivation of Planctomycetes and their phenomic and genomic characterization uncovers novel biology.</title>
        <authorList>
            <person name="Wiegand S."/>
            <person name="Jogler M."/>
            <person name="Boedeker C."/>
            <person name="Pinto D."/>
            <person name="Vollmers J."/>
            <person name="Rivas-Marin E."/>
            <person name="Kohn T."/>
            <person name="Peeters S.H."/>
            <person name="Heuer A."/>
            <person name="Rast P."/>
            <person name="Oberbeckmann S."/>
            <person name="Bunk B."/>
            <person name="Jeske O."/>
            <person name="Meyerdierks A."/>
            <person name="Storesund J.E."/>
            <person name="Kallscheuer N."/>
            <person name="Luecker S."/>
            <person name="Lage O.M."/>
            <person name="Pohl T."/>
            <person name="Merkel B.J."/>
            <person name="Hornburger P."/>
            <person name="Mueller R.-W."/>
            <person name="Bruemmer F."/>
            <person name="Labrenz M."/>
            <person name="Spormann A.M."/>
            <person name="Op Den Camp H."/>
            <person name="Overmann J."/>
            <person name="Amann R."/>
            <person name="Jetten M.S.M."/>
            <person name="Mascher T."/>
            <person name="Medema M.H."/>
            <person name="Devos D.P."/>
            <person name="Kaster A.-K."/>
            <person name="Ovreas L."/>
            <person name="Rohde M."/>
            <person name="Galperin M.Y."/>
            <person name="Jogler C."/>
        </authorList>
    </citation>
    <scope>NUCLEOTIDE SEQUENCE [LARGE SCALE GENOMIC DNA]</scope>
    <source>
        <strain evidence="5 6">Poly41</strain>
    </source>
</reference>
<sequence>MVSRRDFMKSAALSCGISTLAPSSSSHGMGQQKIDYATLDAVLKQPVLKRELFPNPVIIESVELLRDRNNFICRVRSSDGAEGISVGHPFIGKQSYPVFLNRLVPAFERQDARDLDRLIYKVSESSVKTQGVPLCVQIATLEFAILDMLGNIADKPAGCLIGDICNPDVSIYLGHHLASFRKLEPQRSLELMQEDVQRTSAKAVKLRAGRGDNLASDIDNAPGRTEKLIRMAREVFGDQMVLMIDGNGSYGVDEAIRIGKILEEYDYYFYEEPLPWDWYEEQKQVEAALTIPMAGGEEEFGMHAFRYLIGNEVFQIVQPDLFYFGGMIRTMKVARMAQAAGLKITPHISGGGLGYVYMLQMVSVCPAAAEYHEFKMFETKDANGTTIPVESKAETFQSINGVIKVPSGSGLGVTIDPDYIKTHTPAAR</sequence>
<dbReference type="GO" id="GO:0000287">
    <property type="term" value="F:magnesium ion binding"/>
    <property type="evidence" value="ECO:0007669"/>
    <property type="project" value="TreeGrafter"/>
</dbReference>
<proteinExistence type="predicted"/>
<dbReference type="Gene3D" id="3.20.20.120">
    <property type="entry name" value="Enolase-like C-terminal domain"/>
    <property type="match status" value="1"/>
</dbReference>
<feature type="domain" description="Mandelate racemase/muconate lactonizing enzyme C-terminal" evidence="4">
    <location>
        <begin position="185"/>
        <end position="292"/>
    </location>
</feature>
<dbReference type="InterPro" id="IPR036849">
    <property type="entry name" value="Enolase-like_C_sf"/>
</dbReference>
<evidence type="ECO:0000256" key="3">
    <source>
        <dbReference type="ARBA" id="ARBA00022842"/>
    </source>
</evidence>
<evidence type="ECO:0000256" key="2">
    <source>
        <dbReference type="ARBA" id="ARBA00022723"/>
    </source>
</evidence>
<dbReference type="PANTHER" id="PTHR13794">
    <property type="entry name" value="ENOLASE SUPERFAMILY, MANDELATE RACEMASE"/>
    <property type="match status" value="1"/>
</dbReference>
<evidence type="ECO:0000259" key="4">
    <source>
        <dbReference type="SMART" id="SM00922"/>
    </source>
</evidence>
<dbReference type="SUPFAM" id="SSF51604">
    <property type="entry name" value="Enolase C-terminal domain-like"/>
    <property type="match status" value="1"/>
</dbReference>
<dbReference type="InterPro" id="IPR029017">
    <property type="entry name" value="Enolase-like_N"/>
</dbReference>